<sequence>MESLNTNRENKQKNREIDRILGEQYRTDQRAIGLTYTEYKKNWLESIKLKELKTHYSVFEPTPGESPYDFKKRLRSITLIVPVETKEEFEQRLRETFK</sequence>
<reference evidence="1" key="1">
    <citation type="journal article" date="2024" name="Environ. Microbiol. Rep.">
        <title>Hiding in plain sight: The discovery of complete genomes of 11 hypothetical spindle-shaped viruses that putatively infect mesophilic ammonia-oxidizing archaea.</title>
        <authorList>
            <person name="Ni Y."/>
            <person name="Xu T."/>
            <person name="Yan S."/>
            <person name="Chen L."/>
            <person name="Wang Y."/>
        </authorList>
    </citation>
    <scope>NUCLEOTIDE SEQUENCE</scope>
    <source>
        <strain evidence="1">NTM1</strain>
    </source>
</reference>
<reference evidence="1" key="2">
    <citation type="submission" date="2024-03" db="EMBL/GenBank/DDBJ databases">
        <authorList>
            <person name="Ni Y."/>
            <person name="Xu T."/>
            <person name="Yan S."/>
            <person name="Chen L."/>
            <person name="Wang Y."/>
        </authorList>
    </citation>
    <scope>NUCLEOTIDE SEQUENCE</scope>
    <source>
        <strain evidence="1">NTM1</strain>
    </source>
</reference>
<evidence type="ECO:0000313" key="1">
    <source>
        <dbReference type="EMBL" id="DBA52027.1"/>
    </source>
</evidence>
<proteinExistence type="predicted"/>
<accession>A0AAT9JA94</accession>
<dbReference type="EMBL" id="BK067788">
    <property type="protein sequence ID" value="DBA52027.1"/>
    <property type="molecule type" value="Genomic_DNA"/>
</dbReference>
<organism evidence="1">
    <name type="scientific">Nitrosopumilaceae spindle-shaped virus</name>
    <dbReference type="NCBI Taxonomy" id="3065433"/>
    <lineage>
        <taxon>Viruses</taxon>
    </lineage>
</organism>
<protein>
    <submittedName>
        <fullName evidence="1">ORF69</fullName>
    </submittedName>
</protein>
<name>A0AAT9JA94_9VIRU</name>